<keyword evidence="5" id="KW-1185">Reference proteome</keyword>
<dbReference type="PANTHER" id="PTHR24178">
    <property type="entry name" value="MOLTING PROTEIN MLT-4"/>
    <property type="match status" value="1"/>
</dbReference>
<keyword evidence="2 3" id="KW-0040">ANK repeat</keyword>
<name>A0AAR5PTI3_DENPD</name>
<reference evidence="5" key="1">
    <citation type="journal article" date="2013" name="Genome Biol.">
        <title>Draft genome of the mountain pine beetle, Dendroctonus ponderosae Hopkins, a major forest pest.</title>
        <authorList>
            <person name="Keeling C.I."/>
            <person name="Yuen M.M."/>
            <person name="Liao N.Y."/>
            <person name="Docking T.R."/>
            <person name="Chan S.K."/>
            <person name="Taylor G.A."/>
            <person name="Palmquist D.L."/>
            <person name="Jackman S.D."/>
            <person name="Nguyen A."/>
            <person name="Li M."/>
            <person name="Henderson H."/>
            <person name="Janes J.K."/>
            <person name="Zhao Y."/>
            <person name="Pandoh P."/>
            <person name="Moore R."/>
            <person name="Sperling F.A."/>
            <person name="Huber D.P."/>
            <person name="Birol I."/>
            <person name="Jones S.J."/>
            <person name="Bohlmann J."/>
        </authorList>
    </citation>
    <scope>NUCLEOTIDE SEQUENCE</scope>
</reference>
<dbReference type="PANTHER" id="PTHR24178:SF9">
    <property type="entry name" value="ANK_REP_REGION DOMAIN-CONTAINING PROTEIN"/>
    <property type="match status" value="1"/>
</dbReference>
<feature type="repeat" description="ANK" evidence="3">
    <location>
        <begin position="1031"/>
        <end position="1057"/>
    </location>
</feature>
<evidence type="ECO:0000256" key="3">
    <source>
        <dbReference type="PROSITE-ProRule" id="PRU00023"/>
    </source>
</evidence>
<proteinExistence type="predicted"/>
<keyword evidence="1" id="KW-0677">Repeat</keyword>
<dbReference type="Pfam" id="PF13637">
    <property type="entry name" value="Ank_4"/>
    <property type="match status" value="2"/>
</dbReference>
<dbReference type="SUPFAM" id="SSF48403">
    <property type="entry name" value="Ankyrin repeat"/>
    <property type="match status" value="4"/>
</dbReference>
<dbReference type="Gene3D" id="1.25.40.20">
    <property type="entry name" value="Ankyrin repeat-containing domain"/>
    <property type="match status" value="4"/>
</dbReference>
<dbReference type="InterPro" id="IPR036770">
    <property type="entry name" value="Ankyrin_rpt-contain_sf"/>
</dbReference>
<dbReference type="PROSITE" id="PS50297">
    <property type="entry name" value="ANK_REP_REGION"/>
    <property type="match status" value="11"/>
</dbReference>
<organism evidence="4 5">
    <name type="scientific">Dendroctonus ponderosae</name>
    <name type="common">Mountain pine beetle</name>
    <dbReference type="NCBI Taxonomy" id="77166"/>
    <lineage>
        <taxon>Eukaryota</taxon>
        <taxon>Metazoa</taxon>
        <taxon>Ecdysozoa</taxon>
        <taxon>Arthropoda</taxon>
        <taxon>Hexapoda</taxon>
        <taxon>Insecta</taxon>
        <taxon>Pterygota</taxon>
        <taxon>Neoptera</taxon>
        <taxon>Endopterygota</taxon>
        <taxon>Coleoptera</taxon>
        <taxon>Polyphaga</taxon>
        <taxon>Cucujiformia</taxon>
        <taxon>Curculionidae</taxon>
        <taxon>Scolytinae</taxon>
        <taxon>Dendroctonus</taxon>
    </lineage>
</organism>
<feature type="repeat" description="ANK" evidence="3">
    <location>
        <begin position="1706"/>
        <end position="1738"/>
    </location>
</feature>
<dbReference type="SMART" id="SM00248">
    <property type="entry name" value="ANK"/>
    <property type="match status" value="24"/>
</dbReference>
<feature type="repeat" description="ANK" evidence="3">
    <location>
        <begin position="1397"/>
        <end position="1429"/>
    </location>
</feature>
<dbReference type="EnsemblMetazoa" id="XM_019908678.1">
    <property type="protein sequence ID" value="XP_019764237.1"/>
    <property type="gene ID" value="LOC109540331"/>
</dbReference>
<dbReference type="PROSITE" id="PS50088">
    <property type="entry name" value="ANK_REPEAT"/>
    <property type="match status" value="14"/>
</dbReference>
<feature type="repeat" description="ANK" evidence="3">
    <location>
        <begin position="1297"/>
        <end position="1330"/>
    </location>
</feature>
<dbReference type="PRINTS" id="PR01415">
    <property type="entry name" value="ANKYRIN"/>
</dbReference>
<feature type="repeat" description="ANK" evidence="3">
    <location>
        <begin position="1331"/>
        <end position="1363"/>
    </location>
</feature>
<dbReference type="Proteomes" id="UP000019118">
    <property type="component" value="Unassembled WGS sequence"/>
</dbReference>
<feature type="repeat" description="ANK" evidence="3">
    <location>
        <begin position="1264"/>
        <end position="1296"/>
    </location>
</feature>
<evidence type="ECO:0000256" key="1">
    <source>
        <dbReference type="ARBA" id="ARBA00022737"/>
    </source>
</evidence>
<protein>
    <submittedName>
        <fullName evidence="4">Uncharacterized protein</fullName>
    </submittedName>
</protein>
<evidence type="ECO:0000313" key="4">
    <source>
        <dbReference type="EnsemblMetazoa" id="XP_019764237.1"/>
    </source>
</evidence>
<feature type="repeat" description="ANK" evidence="3">
    <location>
        <begin position="1096"/>
        <end position="1128"/>
    </location>
</feature>
<feature type="repeat" description="ANK" evidence="3">
    <location>
        <begin position="1129"/>
        <end position="1161"/>
    </location>
</feature>
<feature type="repeat" description="ANK" evidence="3">
    <location>
        <begin position="1430"/>
        <end position="1462"/>
    </location>
</feature>
<feature type="repeat" description="ANK" evidence="3">
    <location>
        <begin position="1463"/>
        <end position="1495"/>
    </location>
</feature>
<dbReference type="Pfam" id="PF12796">
    <property type="entry name" value="Ank_2"/>
    <property type="match status" value="6"/>
</dbReference>
<accession>A0AAR5PTI3</accession>
<sequence length="1759" mass="199193">MSKDTDKASLFSILRSNDVAALNEWLNTSGMNSKTVYELLGGVYEELHLRNFPLSPETRFEVEWKLVELQFSQGSCKSETSDFKNFKSTKIHLDITCQYIEQFLGKYQQLTPKIDLAFVVDAKFVALHLSVLKNRLPFSYKKLPWQEMEFLLVIFILVITKTYELDVTYGLLVDYALVRKQLEHFLNELKELQIWFTREDALSNSKSDKEQLNAINEELKKLNVKGLTGRKGNMQVILKNSPQFDDLYSHFNVVRDIYSLNCIQHYLDISSAVDLKQDFLIGSLVIQRAFQVIGEYLKDEADSPNSSSDLYFILVKLVSKNLRKTMQDLRNTLSHSHGLNKRIEIEEFKHRDAFSNIQLELKGISREIVRVLYQRKTDGLIMFLRKLDSDITMEKVQDLDSRIDISKIGKLKVSEILNLDHIKSWLTNFWQEVKDHVPDPSHIAEVFQILRKAESEIQETATSYHSTLKHIKHMLSLKDINIIKNIGRTYLGNLQNKELSGIFEEMFGLLHQIYLTYKTNRGFNVKDTKTADKKLINTTKIMLVIHESLKWNLHKIPWIENIHKELEVEKDHFFKDIVDTWFKQIKNELNAKGSNGGDIFYDEILKQKRMHYLRTTLLSNMNNKEFLKILNEEDEKEPMSLDMKKMITKFYNKKKSADLKRRIEQIPNYYGSLIKNLVDPKVNNLRVHIEYVHSFLSKIQLKNYTVNSENSIIDSAKSLSQNIIINDLKSNYTKRLLALKNIHTQISSFKLQEVSETLVVALEMLLLDLTECLNKIGCLVDNATFLVEQLPILGGKQLRNHLAHGNITTHILPYNIRIPLFVYATYLMEIPVDKLISLDTVWSLGLNCDWFNESMEKYIGRCQNIVEQQDHLFGSIERSCNDVAIELIKSGAETYAADMNLNTGLDIAILHGNQRFFTYIVSNNLRIEDIVQHVNPRNIVRNFEVFRYLLQHSYITASSAFEHNKTLLHLAAEVGQRDTLEYLIDNNLVNVKSKTTFQETAFHLASKNGYIDIFQILTHWDFDIDEKTLPNGSTALHLAIENGHYDIVVELVKRNADCLQKTADDFTPLQLAIRAGYEDIVALIFNTCKRNMKEEETLDALMLASKYGLKDAVQILLNTGIDVNSKNDDGITALWTAAAFGQAHITKWLLSQRADVNLQNGVCSTALHVASRYGHLAVVDCLISFNADVNACNKGNHTPLHFAFENNNIDIIEKLVACPTIIVNPFSIEGMTPYHVAAEIQNPGSLKWYIEKFPEYIDICTQGKKATALHLAAGKGLLASVQLLLGHNANVNSLTAENATPLHWAIQRHGYKEIVEELIANNADPNSKNVDGATPLHVAVLNQNEDIFQILLNHRADVSLCDNTKFTPLHTACMNSSVFIVKELILKVPNVNILDDNNSTPLHHAASKGFLEAVRLLLENDADSNHVNLQNNSALHLAAFNGYQNIVQLLVAHSAEINARNSLNQTPILMAIEKLHQDVVMFLYKEGADISQNADDYKLNGTSILISALQKKSEIIAKLILEIPNIAIDVNATTASGDTALHLACSNGFTDCVEKLLSFNIDINGKTKNGLTPLHYAAYRGYDSIVKKLVLKGARVDEMANIAYPTAFSCAVANGNTKVVEFLLEYQPDVNVQCHRSTTPLQVAILSGFPEIGKLLLKCDRTVVSTATDDNSNVLHFIASKGYIDVLNLLLNYNIDSIINEASTTTGETPLHCAVKTGQKEILSILLENGADSSLKDKKGLTAKDIAILSEFPEIAQLF</sequence>
<dbReference type="InterPro" id="IPR002110">
    <property type="entry name" value="Ankyrin_rpt"/>
</dbReference>
<feature type="repeat" description="ANK" evidence="3">
    <location>
        <begin position="1165"/>
        <end position="1194"/>
    </location>
</feature>
<evidence type="ECO:0000256" key="2">
    <source>
        <dbReference type="ARBA" id="ARBA00023043"/>
    </source>
</evidence>
<evidence type="ECO:0000313" key="5">
    <source>
        <dbReference type="Proteomes" id="UP000019118"/>
    </source>
</evidence>
<reference evidence="4" key="2">
    <citation type="submission" date="2024-08" db="UniProtKB">
        <authorList>
            <consortium name="EnsemblMetazoa"/>
        </authorList>
    </citation>
    <scope>IDENTIFICATION</scope>
</reference>
<dbReference type="Pfam" id="PF00023">
    <property type="entry name" value="Ank"/>
    <property type="match status" value="1"/>
</dbReference>
<feature type="repeat" description="ANK" evidence="3">
    <location>
        <begin position="1536"/>
        <end position="1568"/>
    </location>
</feature>
<feature type="repeat" description="ANK" evidence="3">
    <location>
        <begin position="1364"/>
        <end position="1396"/>
    </location>
</feature>
<feature type="repeat" description="ANK" evidence="3">
    <location>
        <begin position="1569"/>
        <end position="1601"/>
    </location>
</feature>